<dbReference type="SUPFAM" id="SSF88874">
    <property type="entry name" value="Receptor-binding domain of short tail fibre protein gp12"/>
    <property type="match status" value="1"/>
</dbReference>
<dbReference type="STRING" id="420953.SAMN05192543_11121"/>
<evidence type="ECO:0000256" key="1">
    <source>
        <dbReference type="SAM" id="MobiDB-lite"/>
    </source>
</evidence>
<evidence type="ECO:0008006" key="4">
    <source>
        <dbReference type="Google" id="ProtNLM"/>
    </source>
</evidence>
<feature type="region of interest" description="Disordered" evidence="1">
    <location>
        <begin position="612"/>
        <end position="637"/>
    </location>
</feature>
<organism evidence="2 3">
    <name type="scientific">Paraburkholderia megapolitana</name>
    <dbReference type="NCBI Taxonomy" id="420953"/>
    <lineage>
        <taxon>Bacteria</taxon>
        <taxon>Pseudomonadati</taxon>
        <taxon>Pseudomonadota</taxon>
        <taxon>Betaproteobacteria</taxon>
        <taxon>Burkholderiales</taxon>
        <taxon>Burkholderiaceae</taxon>
        <taxon>Paraburkholderia</taxon>
    </lineage>
</organism>
<dbReference type="Gene3D" id="3.90.1340.10">
    <property type="entry name" value="Phage tail collar domain"/>
    <property type="match status" value="1"/>
</dbReference>
<gene>
    <name evidence="2" type="ORF">SAMN05192543_11121</name>
</gene>
<keyword evidence="3" id="KW-1185">Reference proteome</keyword>
<dbReference type="RefSeq" id="WP_091018756.1">
    <property type="nucleotide sequence ID" value="NZ_CP041745.1"/>
</dbReference>
<evidence type="ECO:0000313" key="3">
    <source>
        <dbReference type="Proteomes" id="UP000199548"/>
    </source>
</evidence>
<dbReference type="EMBL" id="FOQU01000011">
    <property type="protein sequence ID" value="SFJ78700.1"/>
    <property type="molecule type" value="Genomic_DNA"/>
</dbReference>
<dbReference type="OrthoDB" id="8613813at2"/>
<accession>A0A1I3U6R2</accession>
<sequence>MAGTLITITDAGRAALVAPGNAGTNAHTVAKIGLSNVAFAAVGGLTKLPGELKRISTFAGENVAPDTIHVTLRDDTADQYTLYGFGLYLENDVLFAVYSQPAPIMEKSPQALLLLSADLLFATIDAAQLVFGDASFTNPPATTERQGVIELATQSETDAGTDDTRAVTPRTAAKRYAALSGADFAGPISAKNTSLGAGTRRANISSDATTAYYYSDGNAWLGSSGVEGMTGLVAGNREAARILPSGRVLVGTTDDDGSSVLQAGGSVRIDGNLSVRRSGEAQIYAGQNDGYFFANARQAGWYSPTLGQFQFDFAKKNLFVGNQPVWHGGNLNPLDKGTGGTIGGDVTFAAGKRLYLDEGSAAYPSLTFVNDGAPDTGFYHVIDGSFAIACNAVPTVTFSPSATTFHKPVTGPTPPAGDSSILLATTAWVTSSIASASIGQIVMEPRTTARAGFLKANGAVVNRVDYPALWAYAQASGALVADAAWGANNFGCFSSGDGAATFRLPELRGEFLRCLDDGRGVDPGRGIGTWQDSQNRAHVHGASADAVGDHAHGAWTDAQGWHGHHGNTAGVGDHQHVVPYGENVGFPWGVYAGGQQGSKGGLDGDNNWPYTSPSGSHAHSFDTEGAGNHGHNVGIGGAGNHSHTIRINADGGAETRVRSVALLAMIRAF</sequence>
<dbReference type="Proteomes" id="UP000199548">
    <property type="component" value="Unassembled WGS sequence"/>
</dbReference>
<dbReference type="AlphaFoldDB" id="A0A1I3U6R2"/>
<reference evidence="2 3" key="1">
    <citation type="submission" date="2016-10" db="EMBL/GenBank/DDBJ databases">
        <authorList>
            <person name="de Groot N.N."/>
        </authorList>
    </citation>
    <scope>NUCLEOTIDE SEQUENCE [LARGE SCALE GENOMIC DNA]</scope>
    <source>
        <strain evidence="2 3">LMG 23650</strain>
    </source>
</reference>
<evidence type="ECO:0000313" key="2">
    <source>
        <dbReference type="EMBL" id="SFJ78700.1"/>
    </source>
</evidence>
<name>A0A1I3U6R2_9BURK</name>
<protein>
    <recommendedName>
        <fullName evidence="4">Phage Tail Collar Domain</fullName>
    </recommendedName>
</protein>
<proteinExistence type="predicted"/>
<dbReference type="InterPro" id="IPR037053">
    <property type="entry name" value="Phage_tail_collar_dom_sf"/>
</dbReference>